<dbReference type="InterPro" id="IPR001584">
    <property type="entry name" value="Integrase_cat-core"/>
</dbReference>
<accession>A0A5D3BC12</accession>
<evidence type="ECO:0000256" key="3">
    <source>
        <dbReference type="ARBA" id="ARBA00022695"/>
    </source>
</evidence>
<evidence type="ECO:0000256" key="5">
    <source>
        <dbReference type="ARBA" id="ARBA00022759"/>
    </source>
</evidence>
<evidence type="ECO:0000256" key="1">
    <source>
        <dbReference type="ARBA" id="ARBA00022670"/>
    </source>
</evidence>
<dbReference type="Gene3D" id="3.10.10.10">
    <property type="entry name" value="HIV Type 1 Reverse Transcriptase, subunit A, domain 1"/>
    <property type="match status" value="1"/>
</dbReference>
<dbReference type="InterPro" id="IPR012337">
    <property type="entry name" value="RNaseH-like_sf"/>
</dbReference>
<dbReference type="InterPro" id="IPR000477">
    <property type="entry name" value="RT_dom"/>
</dbReference>
<evidence type="ECO:0000256" key="6">
    <source>
        <dbReference type="ARBA" id="ARBA00022801"/>
    </source>
</evidence>
<evidence type="ECO:0000259" key="11">
    <source>
        <dbReference type="PROSITE" id="PS50994"/>
    </source>
</evidence>
<keyword evidence="6" id="KW-0378">Hydrolase</keyword>
<dbReference type="Gene3D" id="3.30.420.10">
    <property type="entry name" value="Ribonuclease H-like superfamily/Ribonuclease H"/>
    <property type="match status" value="1"/>
</dbReference>
<dbReference type="InterPro" id="IPR043128">
    <property type="entry name" value="Rev_trsase/Diguanyl_cyclase"/>
</dbReference>
<feature type="domain" description="Reverse transcriptase" evidence="10">
    <location>
        <begin position="1"/>
        <end position="104"/>
    </location>
</feature>
<gene>
    <name evidence="12" type="ORF">E5676_scaffold546G00810</name>
</gene>
<dbReference type="InterPro" id="IPR056924">
    <property type="entry name" value="SH3_Tf2-1"/>
</dbReference>
<dbReference type="InterPro" id="IPR043502">
    <property type="entry name" value="DNA/RNA_pol_sf"/>
</dbReference>
<evidence type="ECO:0000313" key="13">
    <source>
        <dbReference type="Proteomes" id="UP000321947"/>
    </source>
</evidence>
<protein>
    <submittedName>
        <fullName evidence="12">Transposon Tf2-6 polyprotein</fullName>
    </submittedName>
</protein>
<dbReference type="Proteomes" id="UP000321947">
    <property type="component" value="Unassembled WGS sequence"/>
</dbReference>
<evidence type="ECO:0000256" key="7">
    <source>
        <dbReference type="ARBA" id="ARBA00022918"/>
    </source>
</evidence>
<dbReference type="Pfam" id="PF24626">
    <property type="entry name" value="SH3_Tf2-1"/>
    <property type="match status" value="1"/>
</dbReference>
<proteinExistence type="predicted"/>
<dbReference type="Pfam" id="PF00078">
    <property type="entry name" value="RVT_1"/>
    <property type="match status" value="1"/>
</dbReference>
<dbReference type="InterPro" id="IPR050951">
    <property type="entry name" value="Retrovirus_Pol_polyprotein"/>
</dbReference>
<dbReference type="FunFam" id="3.30.70.270:FF:000020">
    <property type="entry name" value="Transposon Tf2-6 polyprotein-like Protein"/>
    <property type="match status" value="1"/>
</dbReference>
<keyword evidence="7" id="KW-0695">RNA-directed DNA polymerase</keyword>
<dbReference type="Gene3D" id="3.30.70.270">
    <property type="match status" value="2"/>
</dbReference>
<evidence type="ECO:0000256" key="8">
    <source>
        <dbReference type="ARBA" id="ARBA00023268"/>
    </source>
</evidence>
<dbReference type="GO" id="GO:0003676">
    <property type="term" value="F:nucleic acid binding"/>
    <property type="evidence" value="ECO:0007669"/>
    <property type="project" value="InterPro"/>
</dbReference>
<dbReference type="PROSITE" id="PS50878">
    <property type="entry name" value="RT_POL"/>
    <property type="match status" value="1"/>
</dbReference>
<dbReference type="PANTHER" id="PTHR37984">
    <property type="entry name" value="PROTEIN CBG26694"/>
    <property type="match status" value="1"/>
</dbReference>
<dbReference type="SUPFAM" id="SSF53098">
    <property type="entry name" value="Ribonuclease H-like"/>
    <property type="match status" value="1"/>
</dbReference>
<feature type="domain" description="Chromo" evidence="9">
    <location>
        <begin position="649"/>
        <end position="689"/>
    </location>
</feature>
<dbReference type="InterPro" id="IPR041577">
    <property type="entry name" value="RT_RNaseH_2"/>
</dbReference>
<dbReference type="GO" id="GO:0008233">
    <property type="term" value="F:peptidase activity"/>
    <property type="evidence" value="ECO:0007669"/>
    <property type="project" value="UniProtKB-KW"/>
</dbReference>
<dbReference type="SUPFAM" id="SSF56672">
    <property type="entry name" value="DNA/RNA polymerases"/>
    <property type="match status" value="1"/>
</dbReference>
<evidence type="ECO:0000313" key="12">
    <source>
        <dbReference type="EMBL" id="TYJ96446.1"/>
    </source>
</evidence>
<dbReference type="EMBL" id="SSTD01019467">
    <property type="protein sequence ID" value="TYJ96446.1"/>
    <property type="molecule type" value="Genomic_DNA"/>
</dbReference>
<dbReference type="GO" id="GO:0015074">
    <property type="term" value="P:DNA integration"/>
    <property type="evidence" value="ECO:0007669"/>
    <property type="project" value="InterPro"/>
</dbReference>
<evidence type="ECO:0000259" key="10">
    <source>
        <dbReference type="PROSITE" id="PS50878"/>
    </source>
</evidence>
<dbReference type="CDD" id="cd09274">
    <property type="entry name" value="RNase_HI_RT_Ty3"/>
    <property type="match status" value="1"/>
</dbReference>
<keyword evidence="4" id="KW-0540">Nuclease</keyword>
<dbReference type="GO" id="GO:0006508">
    <property type="term" value="P:proteolysis"/>
    <property type="evidence" value="ECO:0007669"/>
    <property type="project" value="UniProtKB-KW"/>
</dbReference>
<dbReference type="SUPFAM" id="SSF54160">
    <property type="entry name" value="Chromo domain-like"/>
    <property type="match status" value="1"/>
</dbReference>
<dbReference type="PANTHER" id="PTHR37984:SF5">
    <property type="entry name" value="PROTEIN NYNRIN-LIKE"/>
    <property type="match status" value="1"/>
</dbReference>
<dbReference type="PROSITE" id="PS50994">
    <property type="entry name" value="INTEGRASE"/>
    <property type="match status" value="1"/>
</dbReference>
<feature type="domain" description="Integrase catalytic" evidence="11">
    <location>
        <begin position="395"/>
        <end position="557"/>
    </location>
</feature>
<dbReference type="FunFam" id="3.10.10.10:FF:000007">
    <property type="entry name" value="Retrovirus-related Pol polyprotein from transposon 17.6-like Protein"/>
    <property type="match status" value="1"/>
</dbReference>
<sequence length="776" mass="89646">MVDEDIEKTAFQTHEGHYEFLVMPFGLTNAPTTFQSLMNSIFRPYLRRFVLVFFDDTLIYSRNMKDHLKHIEIVFLVLRKHELFANRKKCSFGLARVEYLGHLISNKGVEVDPKKIKAIADWPKPTNVRETRGFLGLTGYYRRFVHHYGAMAGPLTQLLKKGGFNWTSEAEQAFEKLKKAMMSLPVLALPMFDKPFEIETDASGYGVGAVLIQNKHPIAFYSHTLAIRDRGRPVYERELMAVVLAVQRWRPYLLGNRFVVQIDQKSLKCLLEQRVVQPQYQRWLAKLLGYTFDVEYKSEVENKAAYALSRISPTVQLCTITAPVFLDLQIIKEEVERDAKLRKVVADLNGYIAQQDCKFKICNGMKAVIKRYCAECLICQRNKTLCLSLAGLLLPLAIPTQVWGDISMDFVEDLPKAVGFEVIFVVVDRLSKYGHFLPLKYPYSAKTVAELFVKEVIRLHGFPTSIVSDRDQVFLSNFWEEMFRLMGTKLNRSSTYHPQSDGQTEVVNRGVKVYLRCFCNDKPKEWIKWISWTEYWYNTTFQRALGMTPFQVVYGRKPPPLLSYGAQVTSNVRPYRQLSLRRKRNEKLSAKYFGPYKILERIGPVAYKLELPEGALIHPVFHVSQLKKLVGEHTDVQPTLQQLNESFVWTTHPVEALDYRQTKAGEWEVMIRWDGLSIHEATWEQYVDIVDKYPDFHLEDKVKPINLNPSQAKEKVGPLVQDLDSILKGTTYLLSQKWVGVNSILHSMSLAIHSILSLKWEAYLARDDELPSPMQI</sequence>
<keyword evidence="5" id="KW-0255">Endonuclease</keyword>
<reference evidence="12 13" key="1">
    <citation type="submission" date="2019-08" db="EMBL/GenBank/DDBJ databases">
        <title>Draft genome sequences of two oriental melons (Cucumis melo L. var makuwa).</title>
        <authorList>
            <person name="Kwon S.-Y."/>
        </authorList>
    </citation>
    <scope>NUCLEOTIDE SEQUENCE [LARGE SCALE GENOMIC DNA]</scope>
    <source>
        <strain evidence="13">cv. Chang Bougi</strain>
        <tissue evidence="12">Leaf</tissue>
    </source>
</reference>
<dbReference type="CDD" id="cd01647">
    <property type="entry name" value="RT_LTR"/>
    <property type="match status" value="1"/>
</dbReference>
<dbReference type="AlphaFoldDB" id="A0A5D3BC12"/>
<evidence type="ECO:0000259" key="9">
    <source>
        <dbReference type="PROSITE" id="PS50013"/>
    </source>
</evidence>
<dbReference type="InterPro" id="IPR000953">
    <property type="entry name" value="Chromo/chromo_shadow_dom"/>
</dbReference>
<evidence type="ECO:0000256" key="4">
    <source>
        <dbReference type="ARBA" id="ARBA00022722"/>
    </source>
</evidence>
<evidence type="ECO:0000256" key="2">
    <source>
        <dbReference type="ARBA" id="ARBA00022679"/>
    </source>
</evidence>
<dbReference type="PROSITE" id="PS50013">
    <property type="entry name" value="CHROMO_2"/>
    <property type="match status" value="1"/>
</dbReference>
<keyword evidence="1" id="KW-0645">Protease</keyword>
<dbReference type="GO" id="GO:0003964">
    <property type="term" value="F:RNA-directed DNA polymerase activity"/>
    <property type="evidence" value="ECO:0007669"/>
    <property type="project" value="UniProtKB-KW"/>
</dbReference>
<keyword evidence="3" id="KW-0548">Nucleotidyltransferase</keyword>
<dbReference type="InterPro" id="IPR036397">
    <property type="entry name" value="RNaseH_sf"/>
</dbReference>
<dbReference type="GO" id="GO:0004519">
    <property type="term" value="F:endonuclease activity"/>
    <property type="evidence" value="ECO:0007669"/>
    <property type="project" value="UniProtKB-KW"/>
</dbReference>
<keyword evidence="8" id="KW-0511">Multifunctional enzyme</keyword>
<dbReference type="Pfam" id="PF17919">
    <property type="entry name" value="RT_RNaseH_2"/>
    <property type="match status" value="1"/>
</dbReference>
<organism evidence="12 13">
    <name type="scientific">Cucumis melo var. makuwa</name>
    <name type="common">Oriental melon</name>
    <dbReference type="NCBI Taxonomy" id="1194695"/>
    <lineage>
        <taxon>Eukaryota</taxon>
        <taxon>Viridiplantae</taxon>
        <taxon>Streptophyta</taxon>
        <taxon>Embryophyta</taxon>
        <taxon>Tracheophyta</taxon>
        <taxon>Spermatophyta</taxon>
        <taxon>Magnoliopsida</taxon>
        <taxon>eudicotyledons</taxon>
        <taxon>Gunneridae</taxon>
        <taxon>Pentapetalae</taxon>
        <taxon>rosids</taxon>
        <taxon>fabids</taxon>
        <taxon>Cucurbitales</taxon>
        <taxon>Cucurbitaceae</taxon>
        <taxon>Benincaseae</taxon>
        <taxon>Cucumis</taxon>
    </lineage>
</organism>
<comment type="caution">
    <text evidence="12">The sequence shown here is derived from an EMBL/GenBank/DDBJ whole genome shotgun (WGS) entry which is preliminary data.</text>
</comment>
<keyword evidence="2" id="KW-0808">Transferase</keyword>
<dbReference type="FunFam" id="3.30.70.270:FF:000003">
    <property type="entry name" value="Transposon Ty3-G Gag-Pol polyprotein"/>
    <property type="match status" value="1"/>
</dbReference>
<dbReference type="InterPro" id="IPR016197">
    <property type="entry name" value="Chromo-like_dom_sf"/>
</dbReference>
<dbReference type="Gene3D" id="3.10.20.370">
    <property type="match status" value="1"/>
</dbReference>
<name>A0A5D3BC12_CUCMM</name>